<dbReference type="OrthoDB" id="5846871at2759"/>
<reference evidence="4" key="1">
    <citation type="submission" date="2017-02" db="UniProtKB">
        <authorList>
            <consortium name="WormBaseParasite"/>
        </authorList>
    </citation>
    <scope>IDENTIFICATION</scope>
</reference>
<dbReference type="EMBL" id="UZAF01017554">
    <property type="protein sequence ID" value="VDO42755.1"/>
    <property type="molecule type" value="Genomic_DNA"/>
</dbReference>
<dbReference type="PANTHER" id="PTHR31154">
    <property type="entry name" value="MEMBRANE TRANSPORTER PROTEIN"/>
    <property type="match status" value="1"/>
</dbReference>
<protein>
    <submittedName>
        <fullName evidence="4">Membrane transporter protein</fullName>
    </submittedName>
</protein>
<organism evidence="4">
    <name type="scientific">Haemonchus placei</name>
    <name type="common">Barber's pole worm</name>
    <dbReference type="NCBI Taxonomy" id="6290"/>
    <lineage>
        <taxon>Eukaryota</taxon>
        <taxon>Metazoa</taxon>
        <taxon>Ecdysozoa</taxon>
        <taxon>Nematoda</taxon>
        <taxon>Chromadorea</taxon>
        <taxon>Rhabditida</taxon>
        <taxon>Rhabditina</taxon>
        <taxon>Rhabditomorpha</taxon>
        <taxon>Strongyloidea</taxon>
        <taxon>Trichostrongylidae</taxon>
        <taxon>Haemonchus</taxon>
    </lineage>
</organism>
<proteinExistence type="predicted"/>
<evidence type="ECO:0000313" key="3">
    <source>
        <dbReference type="Proteomes" id="UP000268014"/>
    </source>
</evidence>
<accession>A0A0N4WK22</accession>
<dbReference type="WBParaSite" id="HPLM_0001139701-mRNA-1">
    <property type="protein sequence ID" value="HPLM_0001139701-mRNA-1"/>
    <property type="gene ID" value="HPLM_0001139701"/>
</dbReference>
<evidence type="ECO:0000313" key="4">
    <source>
        <dbReference type="WBParaSite" id="HPLM_0001139701-mRNA-1"/>
    </source>
</evidence>
<reference evidence="2 3" key="2">
    <citation type="submission" date="2018-11" db="EMBL/GenBank/DDBJ databases">
        <authorList>
            <consortium name="Pathogen Informatics"/>
        </authorList>
    </citation>
    <scope>NUCLEOTIDE SEQUENCE [LARGE SCALE GENOMIC DNA]</scope>
    <source>
        <strain evidence="2 3">MHpl1</strain>
    </source>
</reference>
<sequence length="111" mass="12109">MTSEGGGAVAFPLVTLAPKFAPVTARDFSLIVQAKGMTWALFEIVFMGVQIEKRAVVFGMMGSVPGFIFGSLLVDLFFKGLQQKMLYVSTWSSFAVALYLLDAEKIGEPFM</sequence>
<keyword evidence="3" id="KW-1185">Reference proteome</keyword>
<dbReference type="PANTHER" id="PTHR31154:SF4">
    <property type="entry name" value="MEMBRANE TRANSPORTER PROTEIN"/>
    <property type="match status" value="1"/>
</dbReference>
<evidence type="ECO:0000313" key="2">
    <source>
        <dbReference type="EMBL" id="VDO42755.1"/>
    </source>
</evidence>
<name>A0A0N4WK22_HAEPC</name>
<keyword evidence="1" id="KW-0812">Transmembrane</keyword>
<gene>
    <name evidence="2" type="ORF">HPLM_LOCUS11389</name>
</gene>
<feature type="transmembrane region" description="Helical" evidence="1">
    <location>
        <begin position="55"/>
        <end position="78"/>
    </location>
</feature>
<dbReference type="AlphaFoldDB" id="A0A0N4WK22"/>
<evidence type="ECO:0000256" key="1">
    <source>
        <dbReference type="SAM" id="Phobius"/>
    </source>
</evidence>
<keyword evidence="1" id="KW-0472">Membrane</keyword>
<dbReference type="Proteomes" id="UP000268014">
    <property type="component" value="Unassembled WGS sequence"/>
</dbReference>
<keyword evidence="1" id="KW-1133">Transmembrane helix</keyword>